<feature type="chain" id="PRO_5028973367" evidence="1">
    <location>
        <begin position="21"/>
        <end position="155"/>
    </location>
</feature>
<dbReference type="EMBL" id="CP061081">
    <property type="protein sequence ID" value="QNT06227.1"/>
    <property type="molecule type" value="Genomic_DNA"/>
</dbReference>
<feature type="signal peptide" evidence="1">
    <location>
        <begin position="1"/>
        <end position="20"/>
    </location>
</feature>
<keyword evidence="1" id="KW-0732">Signal</keyword>
<dbReference type="OrthoDB" id="8479380at2"/>
<sequence length="155" mass="17755">MKNYNNLFFILVLLCSPLFAASKASINELNACRALVEFVDLKLDEFASHYTVEDMDLVHKGLSAYRDFLQNDVITPMLLNMYGGNTDQAKLMQNLFDRQKVTFFRHLNERYSERKLFTEYAAAINDCTAKARVRADVAKALNTSLNVMIKLARQS</sequence>
<name>A0A7H1J6W1_9GAMM</name>
<reference evidence="2 3" key="1">
    <citation type="submission" date="2020-09" db="EMBL/GenBank/DDBJ databases">
        <title>Complete genome sequence of an Arctic sea ice bacterium Marinomonas arctica BSI20414.</title>
        <authorList>
            <person name="Liao L."/>
            <person name="Chen B."/>
        </authorList>
    </citation>
    <scope>NUCLEOTIDE SEQUENCE [LARGE SCALE GENOMIC DNA]</scope>
    <source>
        <strain evidence="2 3">BSI20414</strain>
    </source>
</reference>
<evidence type="ECO:0000313" key="3">
    <source>
        <dbReference type="Proteomes" id="UP000516370"/>
    </source>
</evidence>
<protein>
    <submittedName>
        <fullName evidence="2">Uncharacterized protein</fullName>
    </submittedName>
</protein>
<evidence type="ECO:0000313" key="2">
    <source>
        <dbReference type="EMBL" id="QNT06227.1"/>
    </source>
</evidence>
<proteinExistence type="predicted"/>
<organism evidence="2 3">
    <name type="scientific">Marinomonas arctica</name>
    <dbReference type="NCBI Taxonomy" id="383750"/>
    <lineage>
        <taxon>Bacteria</taxon>
        <taxon>Pseudomonadati</taxon>
        <taxon>Pseudomonadota</taxon>
        <taxon>Gammaproteobacteria</taxon>
        <taxon>Oceanospirillales</taxon>
        <taxon>Oceanospirillaceae</taxon>
        <taxon>Marinomonas</taxon>
    </lineage>
</organism>
<dbReference type="AlphaFoldDB" id="A0A7H1J6W1"/>
<dbReference type="KEGG" id="mard:IBG28_00750"/>
<gene>
    <name evidence="2" type="ORF">IBG28_00750</name>
</gene>
<keyword evidence="3" id="KW-1185">Reference proteome</keyword>
<dbReference type="RefSeq" id="WP_111605647.1">
    <property type="nucleotide sequence ID" value="NZ_BMLJ01000002.1"/>
</dbReference>
<dbReference type="Proteomes" id="UP000516370">
    <property type="component" value="Chromosome"/>
</dbReference>
<accession>A0A7H1J6W1</accession>
<evidence type="ECO:0000256" key="1">
    <source>
        <dbReference type="SAM" id="SignalP"/>
    </source>
</evidence>